<evidence type="ECO:0000313" key="1">
    <source>
        <dbReference type="EMBL" id="MBV6324577.1"/>
    </source>
</evidence>
<gene>
    <name evidence="1" type="ORF">KVP70_26975</name>
    <name evidence="2" type="ORF">L1274_002997</name>
</gene>
<dbReference type="RefSeq" id="WP_217945495.1">
    <property type="nucleotide sequence ID" value="NZ_JAHTGR010000018.1"/>
</dbReference>
<dbReference type="Proteomes" id="UP001155901">
    <property type="component" value="Unassembled WGS sequence"/>
</dbReference>
<accession>A0AA41H9L4</accession>
<evidence type="ECO:0000313" key="2">
    <source>
        <dbReference type="EMBL" id="MCP2009284.1"/>
    </source>
</evidence>
<reference evidence="2" key="2">
    <citation type="submission" date="2022-03" db="EMBL/GenBank/DDBJ databases">
        <title>Genome Encyclopedia of Bacteria and Archaea VI: Functional Genomics of Type Strains.</title>
        <authorList>
            <person name="Whitman W."/>
        </authorList>
    </citation>
    <scope>NUCLEOTIDE SEQUENCE</scope>
    <source>
        <strain evidence="2">HSC-15S17</strain>
    </source>
</reference>
<keyword evidence="4" id="KW-1185">Reference proteome</keyword>
<protein>
    <submittedName>
        <fullName evidence="1">Uncharacterized protein</fullName>
    </submittedName>
</protein>
<dbReference type="EMBL" id="JALJZU010000005">
    <property type="protein sequence ID" value="MCP2009284.1"/>
    <property type="molecule type" value="Genomic_DNA"/>
</dbReference>
<reference evidence="1" key="1">
    <citation type="submission" date="2021-07" db="EMBL/GenBank/DDBJ databases">
        <title>Characterization of violacein-producing bacteria and related species.</title>
        <authorList>
            <person name="Wilson H.S."/>
            <person name="De Leon M.E."/>
        </authorList>
    </citation>
    <scope>NUCLEOTIDE SEQUENCE</scope>
    <source>
        <strain evidence="1">HSC-15S17</strain>
    </source>
</reference>
<proteinExistence type="predicted"/>
<sequence>MSVATPLKDRFAEPVALPAKRLQATVLPCEKHWIEIECFRDDGAPMAGLPFVVRDDAGKVLRQGRLDQNGWARFVKIDEAGGCVLEFSEVPDGVSVQPMYDEFWADVAATRDDGGQVDAT</sequence>
<dbReference type="Proteomes" id="UP001162889">
    <property type="component" value="Unassembled WGS sequence"/>
</dbReference>
<dbReference type="EMBL" id="JAHTGR010000018">
    <property type="protein sequence ID" value="MBV6324577.1"/>
    <property type="molecule type" value="Genomic_DNA"/>
</dbReference>
<evidence type="ECO:0000313" key="3">
    <source>
        <dbReference type="Proteomes" id="UP001155901"/>
    </source>
</evidence>
<name>A0AA41H9L4_9BURK</name>
<dbReference type="AlphaFoldDB" id="A0AA41H9L4"/>
<organism evidence="1 3">
    <name type="scientific">Duganella violaceipulchra</name>
    <dbReference type="NCBI Taxonomy" id="2849652"/>
    <lineage>
        <taxon>Bacteria</taxon>
        <taxon>Pseudomonadati</taxon>
        <taxon>Pseudomonadota</taxon>
        <taxon>Betaproteobacteria</taxon>
        <taxon>Burkholderiales</taxon>
        <taxon>Oxalobacteraceae</taxon>
        <taxon>Telluria group</taxon>
        <taxon>Duganella</taxon>
    </lineage>
</organism>
<evidence type="ECO:0000313" key="4">
    <source>
        <dbReference type="Proteomes" id="UP001162889"/>
    </source>
</evidence>
<comment type="caution">
    <text evidence="1">The sequence shown here is derived from an EMBL/GenBank/DDBJ whole genome shotgun (WGS) entry which is preliminary data.</text>
</comment>